<organism evidence="2 3">
    <name type="scientific">Microbacterium hominis</name>
    <dbReference type="NCBI Taxonomy" id="162426"/>
    <lineage>
        <taxon>Bacteria</taxon>
        <taxon>Bacillati</taxon>
        <taxon>Actinomycetota</taxon>
        <taxon>Actinomycetes</taxon>
        <taxon>Micrococcales</taxon>
        <taxon>Microbacteriaceae</taxon>
        <taxon>Microbacterium</taxon>
    </lineage>
</organism>
<protein>
    <recommendedName>
        <fullName evidence="1">Transposase IS30-like HTH domain-containing protein</fullName>
    </recommendedName>
</protein>
<dbReference type="RefSeq" id="WP_101305937.1">
    <property type="nucleotide sequence ID" value="NZ_CP025299.1"/>
</dbReference>
<dbReference type="Pfam" id="PF13936">
    <property type="entry name" value="HTH_38"/>
    <property type="match status" value="1"/>
</dbReference>
<sequence length="94" mass="10228">MTPALLELVISDYRSGLSVYAIAEKHGFHRQTVTTHLVEAGVTLRLTITDAERQQAKLLYASGMLIKDIAKTLRRNPATIAKLVHSDGVGARAS</sequence>
<dbReference type="AlphaFoldDB" id="A0A2K9D8A9"/>
<gene>
    <name evidence="2" type="ORF">CXR34_06320</name>
</gene>
<dbReference type="EMBL" id="CP025299">
    <property type="protein sequence ID" value="AUG29122.1"/>
    <property type="molecule type" value="Genomic_DNA"/>
</dbReference>
<dbReference type="KEGG" id="mhos:CXR34_06320"/>
<dbReference type="Gene3D" id="1.10.10.60">
    <property type="entry name" value="Homeodomain-like"/>
    <property type="match status" value="1"/>
</dbReference>
<proteinExistence type="predicted"/>
<name>A0A2K9D8A9_9MICO</name>
<dbReference type="Proteomes" id="UP000233276">
    <property type="component" value="Chromosome"/>
</dbReference>
<evidence type="ECO:0000259" key="1">
    <source>
        <dbReference type="Pfam" id="PF13936"/>
    </source>
</evidence>
<feature type="domain" description="Transposase IS30-like HTH" evidence="1">
    <location>
        <begin position="48"/>
        <end position="85"/>
    </location>
</feature>
<evidence type="ECO:0000313" key="2">
    <source>
        <dbReference type="EMBL" id="AUG29122.1"/>
    </source>
</evidence>
<evidence type="ECO:0000313" key="3">
    <source>
        <dbReference type="Proteomes" id="UP000233276"/>
    </source>
</evidence>
<reference evidence="2 3" key="1">
    <citation type="submission" date="2017-12" db="EMBL/GenBank/DDBJ databases">
        <title>Isolation and characterization of estrogens degradatiion strain Microbacterium hominis SJTG1.</title>
        <authorList>
            <person name="Xiong W."/>
            <person name="Yin C."/>
            <person name="Zheng D."/>
            <person name="Liang R."/>
        </authorList>
    </citation>
    <scope>NUCLEOTIDE SEQUENCE [LARGE SCALE GENOMIC DNA]</scope>
    <source>
        <strain evidence="2 3">SJTG1</strain>
    </source>
</reference>
<accession>A0A2K9D8A9</accession>
<dbReference type="InterPro" id="IPR025246">
    <property type="entry name" value="IS30-like_HTH"/>
</dbReference>